<gene>
    <name evidence="2" type="ORF">RRG08_037405</name>
</gene>
<sequence>MLIFVLFITTHLLRHYNPTSICPFLACPALHSNATPLESPPSPVLPLMVVCPPGVPVPSRDLISARSVRSWGVLCEGPPPLAAGHPRTRAEAQIIPGGTRPRASGVAVVSRVTGGLPGIKPEADLKVSFPWFFEGKVKRGHAESSISRSNQSLNSGTLLTNLPRVSKESKRSEIPFVMFSQTKSERNSLSFIAEEDFAKSPAEEIRDMSHSV</sequence>
<protein>
    <submittedName>
        <fullName evidence="2">Uncharacterized protein</fullName>
    </submittedName>
</protein>
<keyword evidence="1" id="KW-0732">Signal</keyword>
<feature type="chain" id="PRO_5042052847" evidence="1">
    <location>
        <begin position="16"/>
        <end position="212"/>
    </location>
</feature>
<comment type="caution">
    <text evidence="2">The sequence shown here is derived from an EMBL/GenBank/DDBJ whole genome shotgun (WGS) entry which is preliminary data.</text>
</comment>
<dbReference type="Proteomes" id="UP001283361">
    <property type="component" value="Unassembled WGS sequence"/>
</dbReference>
<evidence type="ECO:0000256" key="1">
    <source>
        <dbReference type="SAM" id="SignalP"/>
    </source>
</evidence>
<keyword evidence="3" id="KW-1185">Reference proteome</keyword>
<dbReference type="EMBL" id="JAWDGP010001927">
    <property type="protein sequence ID" value="KAK3786940.1"/>
    <property type="molecule type" value="Genomic_DNA"/>
</dbReference>
<organism evidence="2 3">
    <name type="scientific">Elysia crispata</name>
    <name type="common">lettuce slug</name>
    <dbReference type="NCBI Taxonomy" id="231223"/>
    <lineage>
        <taxon>Eukaryota</taxon>
        <taxon>Metazoa</taxon>
        <taxon>Spiralia</taxon>
        <taxon>Lophotrochozoa</taxon>
        <taxon>Mollusca</taxon>
        <taxon>Gastropoda</taxon>
        <taxon>Heterobranchia</taxon>
        <taxon>Euthyneura</taxon>
        <taxon>Panpulmonata</taxon>
        <taxon>Sacoglossa</taxon>
        <taxon>Placobranchoidea</taxon>
        <taxon>Plakobranchidae</taxon>
        <taxon>Elysia</taxon>
    </lineage>
</organism>
<evidence type="ECO:0000313" key="3">
    <source>
        <dbReference type="Proteomes" id="UP001283361"/>
    </source>
</evidence>
<feature type="signal peptide" evidence="1">
    <location>
        <begin position="1"/>
        <end position="15"/>
    </location>
</feature>
<dbReference type="AlphaFoldDB" id="A0AAE1AG95"/>
<evidence type="ECO:0000313" key="2">
    <source>
        <dbReference type="EMBL" id="KAK3786940.1"/>
    </source>
</evidence>
<accession>A0AAE1AG95</accession>
<name>A0AAE1AG95_9GAST</name>
<reference evidence="2" key="1">
    <citation type="journal article" date="2023" name="G3 (Bethesda)">
        <title>A reference genome for the long-term kleptoplast-retaining sea slug Elysia crispata morphotype clarki.</title>
        <authorList>
            <person name="Eastman K.E."/>
            <person name="Pendleton A.L."/>
            <person name="Shaikh M.A."/>
            <person name="Suttiyut T."/>
            <person name="Ogas R."/>
            <person name="Tomko P."/>
            <person name="Gavelis G."/>
            <person name="Widhalm J.R."/>
            <person name="Wisecaver J.H."/>
        </authorList>
    </citation>
    <scope>NUCLEOTIDE SEQUENCE</scope>
    <source>
        <strain evidence="2">ECLA1</strain>
    </source>
</reference>
<proteinExistence type="predicted"/>